<feature type="transmembrane region" description="Helical" evidence="1">
    <location>
        <begin position="648"/>
        <end position="672"/>
    </location>
</feature>
<accession>A0A4R0RRF9</accession>
<keyword evidence="1" id="KW-0812">Transmembrane</keyword>
<feature type="transmembrane region" description="Helical" evidence="1">
    <location>
        <begin position="577"/>
        <end position="596"/>
    </location>
</feature>
<keyword evidence="1" id="KW-1133">Transmembrane helix</keyword>
<dbReference type="EMBL" id="RWJN01000022">
    <property type="protein sequence ID" value="TCD70386.1"/>
    <property type="molecule type" value="Genomic_DNA"/>
</dbReference>
<keyword evidence="1" id="KW-0472">Membrane</keyword>
<evidence type="ECO:0008006" key="4">
    <source>
        <dbReference type="Google" id="ProtNLM"/>
    </source>
</evidence>
<reference evidence="2 3" key="1">
    <citation type="submission" date="2018-11" db="EMBL/GenBank/DDBJ databases">
        <title>Genome assembly of Steccherinum ochraceum LE-BIN_3174, the white-rot fungus of the Steccherinaceae family (The Residual Polyporoid clade, Polyporales, Basidiomycota).</title>
        <authorList>
            <person name="Fedorova T.V."/>
            <person name="Glazunova O.A."/>
            <person name="Landesman E.O."/>
            <person name="Moiseenko K.V."/>
            <person name="Psurtseva N.V."/>
            <person name="Savinova O.S."/>
            <person name="Shakhova N.V."/>
            <person name="Tyazhelova T.V."/>
            <person name="Vasina D.V."/>
        </authorList>
    </citation>
    <scope>NUCLEOTIDE SEQUENCE [LARGE SCALE GENOMIC DNA]</scope>
    <source>
        <strain evidence="2 3">LE-BIN_3174</strain>
    </source>
</reference>
<comment type="caution">
    <text evidence="2">The sequence shown here is derived from an EMBL/GenBank/DDBJ whole genome shotgun (WGS) entry which is preliminary data.</text>
</comment>
<dbReference type="Proteomes" id="UP000292702">
    <property type="component" value="Unassembled WGS sequence"/>
</dbReference>
<protein>
    <recommendedName>
        <fullName evidence="4">Transmembrane protein</fullName>
    </recommendedName>
</protein>
<proteinExistence type="predicted"/>
<evidence type="ECO:0000313" key="2">
    <source>
        <dbReference type="EMBL" id="TCD70386.1"/>
    </source>
</evidence>
<feature type="transmembrane region" description="Helical" evidence="1">
    <location>
        <begin position="505"/>
        <end position="524"/>
    </location>
</feature>
<gene>
    <name evidence="2" type="ORF">EIP91_003740</name>
</gene>
<evidence type="ECO:0000313" key="3">
    <source>
        <dbReference type="Proteomes" id="UP000292702"/>
    </source>
</evidence>
<keyword evidence="3" id="KW-1185">Reference proteome</keyword>
<organism evidence="2 3">
    <name type="scientific">Steccherinum ochraceum</name>
    <dbReference type="NCBI Taxonomy" id="92696"/>
    <lineage>
        <taxon>Eukaryota</taxon>
        <taxon>Fungi</taxon>
        <taxon>Dikarya</taxon>
        <taxon>Basidiomycota</taxon>
        <taxon>Agaricomycotina</taxon>
        <taxon>Agaricomycetes</taxon>
        <taxon>Polyporales</taxon>
        <taxon>Steccherinaceae</taxon>
        <taxon>Steccherinum</taxon>
    </lineage>
</organism>
<sequence length="784" mass="89349">MMSEREESTAVTVTLATQPLMITNALLNAYDPNPPPTAFASGLHSDGTPLISSIDWAEVLEHEPHHVAQWSLYLHRQRLPEFHYFLQYLSPFLTPSEVPPFQWTVFKRTGLMRVLLGIILEPGMFNDEDESLSSTAQLTRFIGSSLRIFSPQGVSYGLKILCMLWGCIRQLFKAGRAHEDTECVRELYEKRADFYRFLWEKRSLCDLISYSEEESTDDGPTSFSMFATLSLIWLLSVFWTYFREMPPLSMHASHFLLYQLAFTDDEYRISHTLRCLRSFMEKDFDGIQAFVANYFNHFETDDHARLLWSKIFCLLQDEKMTGRDALNLCQISSLTILAKPDSLVFMNLSEGEGLVPSYLMWFHRQMCSSSLRPLAYLSAFLPAFRVMLQVAPEAANEQITSYAADLDFVSILGIALVTYIRDMASGWIEMVQTVVDLLKLIEAPLVESLRDRGSATHAEGFDDLFLAATAHMSVNVRRLVDGYVNPPTKQAMTLYLLDITVKSNIAKQFLVVIVNLFSDVLITWRVYMVWERNWKVAVLPALLCAGVFTSGTSAAVYESLVVPGQSIFLQRLARWGTAQLALSLTMNVTATVLIAFRIWFVTREVRRSNSEMTRMYWRIIVVIVESASFAAVMQTLELALYEAKSPVIYFIADTTVQVVAMSPLLIIVLVGLTDGSRRNDSWSVSYETSRDTTNIQFKNQRRIQVELAGREQQTEDSSYPMNSFSQHSLTTEPMKFAPNTEITMTSVIDGAPSGNLDAVDRYMLYEDPESVCYYRYHRNDKNVD</sequence>
<feature type="transmembrane region" description="Helical" evidence="1">
    <location>
        <begin position="536"/>
        <end position="557"/>
    </location>
</feature>
<name>A0A4R0RRF9_9APHY</name>
<dbReference type="OrthoDB" id="2736259at2759"/>
<dbReference type="AlphaFoldDB" id="A0A4R0RRF9"/>
<feature type="transmembrane region" description="Helical" evidence="1">
    <location>
        <begin position="616"/>
        <end position="636"/>
    </location>
</feature>
<evidence type="ECO:0000256" key="1">
    <source>
        <dbReference type="SAM" id="Phobius"/>
    </source>
</evidence>